<name>A0A1Y2JN72_BRAJP</name>
<dbReference type="InterPro" id="IPR029010">
    <property type="entry name" value="ThuA-like"/>
</dbReference>
<proteinExistence type="predicted"/>
<sequence length="257" mass="29263">MAEAIVRRREFIALLGGAAAIRPLGAHAERPRERILYFTYSAGYRHDVIPLSKVILTQLGSHSGVFEVTATEDTSEFSTENLERYAAVMFYTSGELPMSDAQKRALLDFVRSGRGFLGVHSATDTFYTWPDYLDLVGGYFNGHPWHQAVKIEVVDPGDPLVAFLGNALQVEDEIYQISDFDYRGSRVLLRLDPSSVDLGKTGVHQRFYGWPLTWTRFYGEGRVFYSALGHEPSVWRDARYQRILTNAILWSMRRSPW</sequence>
<dbReference type="EMBL" id="NAFL01000256">
    <property type="protein sequence ID" value="OSJ31405.1"/>
    <property type="molecule type" value="Genomic_DNA"/>
</dbReference>
<dbReference type="PANTHER" id="PTHR40469:SF2">
    <property type="entry name" value="GALACTOSE-BINDING DOMAIN-LIKE SUPERFAMILY PROTEIN"/>
    <property type="match status" value="1"/>
</dbReference>
<evidence type="ECO:0000313" key="3">
    <source>
        <dbReference type="Proteomes" id="UP000193335"/>
    </source>
</evidence>
<dbReference type="AlphaFoldDB" id="A0A1Y2JN72"/>
<dbReference type="InterPro" id="IPR029062">
    <property type="entry name" value="Class_I_gatase-like"/>
</dbReference>
<dbReference type="Proteomes" id="UP000193335">
    <property type="component" value="Unassembled WGS sequence"/>
</dbReference>
<reference evidence="2 3" key="1">
    <citation type="submission" date="2017-03" db="EMBL/GenBank/DDBJ databases">
        <title>Whole genome sequences of fourteen strains of Bradyrhizobium canariense and one strain of Bradyrhizobium japonicum isolated from Lupinus (Papilionoideae: Genisteae) species in Algeria.</title>
        <authorList>
            <person name="Crovadore J."/>
            <person name="Chekireb D."/>
            <person name="Brachmann A."/>
            <person name="Chablais R."/>
            <person name="Cochard B."/>
            <person name="Lefort F."/>
        </authorList>
    </citation>
    <scope>NUCLEOTIDE SEQUENCE [LARGE SCALE GENOMIC DNA]</scope>
    <source>
        <strain evidence="2 3">UBMA197</strain>
    </source>
</reference>
<dbReference type="Gene3D" id="3.40.50.880">
    <property type="match status" value="1"/>
</dbReference>
<dbReference type="Pfam" id="PF06283">
    <property type="entry name" value="ThuA"/>
    <property type="match status" value="1"/>
</dbReference>
<gene>
    <name evidence="2" type="ORF">BSZ19_22135</name>
</gene>
<evidence type="ECO:0000259" key="1">
    <source>
        <dbReference type="Pfam" id="PF06283"/>
    </source>
</evidence>
<organism evidence="2 3">
    <name type="scientific">Bradyrhizobium japonicum</name>
    <dbReference type="NCBI Taxonomy" id="375"/>
    <lineage>
        <taxon>Bacteria</taxon>
        <taxon>Pseudomonadati</taxon>
        <taxon>Pseudomonadota</taxon>
        <taxon>Alphaproteobacteria</taxon>
        <taxon>Hyphomicrobiales</taxon>
        <taxon>Nitrobacteraceae</taxon>
        <taxon>Bradyrhizobium</taxon>
    </lineage>
</organism>
<evidence type="ECO:0000313" key="2">
    <source>
        <dbReference type="EMBL" id="OSJ31405.1"/>
    </source>
</evidence>
<dbReference type="SUPFAM" id="SSF52317">
    <property type="entry name" value="Class I glutamine amidotransferase-like"/>
    <property type="match status" value="1"/>
</dbReference>
<dbReference type="PANTHER" id="PTHR40469">
    <property type="entry name" value="SECRETED GLYCOSYL HYDROLASE"/>
    <property type="match status" value="1"/>
</dbReference>
<protein>
    <submittedName>
        <fullName evidence="2">Trehalose utilization</fullName>
    </submittedName>
</protein>
<accession>A0A1Y2JN72</accession>
<feature type="domain" description="ThuA-like" evidence="1">
    <location>
        <begin position="34"/>
        <end position="250"/>
    </location>
</feature>
<comment type="caution">
    <text evidence="2">The sequence shown here is derived from an EMBL/GenBank/DDBJ whole genome shotgun (WGS) entry which is preliminary data.</text>
</comment>